<accession>A0ABR3EL31</accession>
<dbReference type="PANTHER" id="PTHR43201">
    <property type="entry name" value="ACYL-COA SYNTHETASE"/>
    <property type="match status" value="1"/>
</dbReference>
<dbReference type="SUPFAM" id="SSF53474">
    <property type="entry name" value="alpha/beta-Hydrolases"/>
    <property type="match status" value="1"/>
</dbReference>
<evidence type="ECO:0000313" key="4">
    <source>
        <dbReference type="Proteomes" id="UP001465976"/>
    </source>
</evidence>
<protein>
    <recommendedName>
        <fullName evidence="2">AMP-dependent synthetase/ligase domain-containing protein</fullName>
    </recommendedName>
</protein>
<keyword evidence="4" id="KW-1185">Reference proteome</keyword>
<dbReference type="Pfam" id="PF00501">
    <property type="entry name" value="AMP-binding"/>
    <property type="match status" value="1"/>
</dbReference>
<dbReference type="InterPro" id="IPR029058">
    <property type="entry name" value="AB_hydrolase_fold"/>
</dbReference>
<organism evidence="3 4">
    <name type="scientific">Marasmius crinis-equi</name>
    <dbReference type="NCBI Taxonomy" id="585013"/>
    <lineage>
        <taxon>Eukaryota</taxon>
        <taxon>Fungi</taxon>
        <taxon>Dikarya</taxon>
        <taxon>Basidiomycota</taxon>
        <taxon>Agaricomycotina</taxon>
        <taxon>Agaricomycetes</taxon>
        <taxon>Agaricomycetidae</taxon>
        <taxon>Agaricales</taxon>
        <taxon>Marasmiineae</taxon>
        <taxon>Marasmiaceae</taxon>
        <taxon>Marasmius</taxon>
    </lineage>
</organism>
<dbReference type="SUPFAM" id="SSF56801">
    <property type="entry name" value="Acetyl-CoA synthetase-like"/>
    <property type="match status" value="1"/>
</dbReference>
<evidence type="ECO:0000259" key="2">
    <source>
        <dbReference type="Pfam" id="PF00501"/>
    </source>
</evidence>
<name>A0ABR3EL31_9AGAR</name>
<evidence type="ECO:0000256" key="1">
    <source>
        <dbReference type="ARBA" id="ARBA00006432"/>
    </source>
</evidence>
<dbReference type="InterPro" id="IPR042099">
    <property type="entry name" value="ANL_N_sf"/>
</dbReference>
<dbReference type="Proteomes" id="UP001465976">
    <property type="component" value="Unassembled WGS sequence"/>
</dbReference>
<dbReference type="Gene3D" id="3.40.50.1820">
    <property type="entry name" value="alpha/beta hydrolase"/>
    <property type="match status" value="1"/>
</dbReference>
<dbReference type="InterPro" id="IPR000873">
    <property type="entry name" value="AMP-dep_synth/lig_dom"/>
</dbReference>
<sequence length="576" mass="64269">MVHFQEKFRSALWLVQVTPDLPRESLRGDAAYYYKKVKEIRPHGPYRLATYSGTHLIGFLIAEMMLNDGEQVIQLSLLDHTPSLMFSGLNQDSGFTSEHDFDITDKEFRERYKERAIHGYFELAAREDRTQVQKVFMAAWQGDGPLDAWQGRPAPDHYVQMARATKIYIDHAWDFVAQLPSYQSPGHWDNTWQRVLFAVEEWLKGIELKVPVTVYVASRGVIGGLKDPLVREKWSDLGIRRCFSDARVVQVESGHGTIMWNETVIKDLQQGHPAFRYTTSDGFRTICWAEAVQAFHNASKLVHALIKRDSRMPVVAILASLDAITYFALVEGIMRTGCTVFPISTRNSDAAVAHLLKATDCKQIFVSSDVAMQELAAKSCARVARENGDAIVLLPTPTFSELFEQKPVQVPKPTVELGIDLEDIAIITHSSGSTSDFPKPVTLSHRDFLSRGRDQYYGEVDFCDEVISIAGIPMFHSMGLQRMPQMALAGCVLVTLPPSDPPIVPTPENAFQAAVGTQSTITYTVPSMLEEWAKDSDKVKALTLFKRVQISGGPLAISVGDMLVEQGVKVMNTVGS</sequence>
<proteinExistence type="inferred from homology"/>
<gene>
    <name evidence="3" type="ORF">V5O48_018470</name>
</gene>
<feature type="domain" description="AMP-dependent synthetase/ligase" evidence="2">
    <location>
        <begin position="272"/>
        <end position="567"/>
    </location>
</feature>
<comment type="caution">
    <text evidence="3">The sequence shown here is derived from an EMBL/GenBank/DDBJ whole genome shotgun (WGS) entry which is preliminary data.</text>
</comment>
<reference evidence="3 4" key="1">
    <citation type="submission" date="2024-02" db="EMBL/GenBank/DDBJ databases">
        <title>A draft genome for the cacao thread blight pathogen Marasmius crinis-equi.</title>
        <authorList>
            <person name="Cohen S.P."/>
            <person name="Baruah I.K."/>
            <person name="Amoako-Attah I."/>
            <person name="Bukari Y."/>
            <person name="Meinhardt L.W."/>
            <person name="Bailey B.A."/>
        </authorList>
    </citation>
    <scope>NUCLEOTIDE SEQUENCE [LARGE SCALE GENOMIC DNA]</scope>
    <source>
        <strain evidence="3 4">GH-76</strain>
    </source>
</reference>
<dbReference type="Gene3D" id="3.40.50.12780">
    <property type="entry name" value="N-terminal domain of ligase-like"/>
    <property type="match status" value="1"/>
</dbReference>
<dbReference type="PANTHER" id="PTHR43201:SF8">
    <property type="entry name" value="ACYL-COA SYNTHETASE FAMILY MEMBER 3"/>
    <property type="match status" value="1"/>
</dbReference>
<dbReference type="EMBL" id="JBAHYK010003367">
    <property type="protein sequence ID" value="KAL0563594.1"/>
    <property type="molecule type" value="Genomic_DNA"/>
</dbReference>
<evidence type="ECO:0000313" key="3">
    <source>
        <dbReference type="EMBL" id="KAL0563594.1"/>
    </source>
</evidence>
<comment type="similarity">
    <text evidence="1">Belongs to the ATP-dependent AMP-binding enzyme family.</text>
</comment>